<keyword evidence="6" id="KW-0812">Transmembrane</keyword>
<keyword evidence="5" id="KW-0997">Cell inner membrane</keyword>
<feature type="compositionally biased region" description="Pro residues" evidence="10">
    <location>
        <begin position="86"/>
        <end position="95"/>
    </location>
</feature>
<evidence type="ECO:0000256" key="5">
    <source>
        <dbReference type="ARBA" id="ARBA00022519"/>
    </source>
</evidence>
<feature type="compositionally biased region" description="Polar residues" evidence="10">
    <location>
        <begin position="117"/>
        <end position="135"/>
    </location>
</feature>
<feature type="compositionally biased region" description="Polar residues" evidence="10">
    <location>
        <begin position="211"/>
        <end position="223"/>
    </location>
</feature>
<organism evidence="12 13">
    <name type="scientific">Hypericibacter adhaerens</name>
    <dbReference type="NCBI Taxonomy" id="2602016"/>
    <lineage>
        <taxon>Bacteria</taxon>
        <taxon>Pseudomonadati</taxon>
        <taxon>Pseudomonadota</taxon>
        <taxon>Alphaproteobacteria</taxon>
        <taxon>Rhodospirillales</taxon>
        <taxon>Dongiaceae</taxon>
        <taxon>Hypericibacter</taxon>
    </lineage>
</organism>
<evidence type="ECO:0000256" key="10">
    <source>
        <dbReference type="SAM" id="MobiDB-lite"/>
    </source>
</evidence>
<dbReference type="Proteomes" id="UP000325797">
    <property type="component" value="Chromosome"/>
</dbReference>
<keyword evidence="3" id="KW-0813">Transport</keyword>
<feature type="domain" description="TonB C-terminal" evidence="11">
    <location>
        <begin position="238"/>
        <end position="332"/>
    </location>
</feature>
<keyword evidence="8" id="KW-1133">Transmembrane helix</keyword>
<feature type="compositionally biased region" description="Basic and acidic residues" evidence="10">
    <location>
        <begin position="224"/>
        <end position="238"/>
    </location>
</feature>
<evidence type="ECO:0000256" key="4">
    <source>
        <dbReference type="ARBA" id="ARBA00022475"/>
    </source>
</evidence>
<dbReference type="PANTHER" id="PTHR33446">
    <property type="entry name" value="PROTEIN TONB-RELATED"/>
    <property type="match status" value="1"/>
</dbReference>
<evidence type="ECO:0000259" key="11">
    <source>
        <dbReference type="PROSITE" id="PS52015"/>
    </source>
</evidence>
<keyword evidence="4" id="KW-1003">Cell membrane</keyword>
<evidence type="ECO:0000256" key="1">
    <source>
        <dbReference type="ARBA" id="ARBA00004383"/>
    </source>
</evidence>
<proteinExistence type="inferred from homology"/>
<feature type="compositionally biased region" description="Pro residues" evidence="10">
    <location>
        <begin position="194"/>
        <end position="205"/>
    </location>
</feature>
<keyword evidence="13" id="KW-1185">Reference proteome</keyword>
<dbReference type="RefSeq" id="WP_325554227.1">
    <property type="nucleotide sequence ID" value="NZ_DASZSC010000101.1"/>
</dbReference>
<name>A0A5J6MXL9_9PROT</name>
<feature type="compositionally biased region" description="Low complexity" evidence="10">
    <location>
        <begin position="140"/>
        <end position="168"/>
    </location>
</feature>
<feature type="region of interest" description="Disordered" evidence="10">
    <location>
        <begin position="65"/>
        <end position="238"/>
    </location>
</feature>
<comment type="similarity">
    <text evidence="2">Belongs to the TonB family.</text>
</comment>
<dbReference type="KEGG" id="hadh:FRZ61_23590"/>
<dbReference type="GO" id="GO:0005886">
    <property type="term" value="C:plasma membrane"/>
    <property type="evidence" value="ECO:0007669"/>
    <property type="project" value="UniProtKB-SubCell"/>
</dbReference>
<dbReference type="AlphaFoldDB" id="A0A5J6MXL9"/>
<dbReference type="EMBL" id="CP042582">
    <property type="protein sequence ID" value="QEX22428.1"/>
    <property type="molecule type" value="Genomic_DNA"/>
</dbReference>
<keyword evidence="9" id="KW-0472">Membrane</keyword>
<dbReference type="NCBIfam" id="TIGR01352">
    <property type="entry name" value="tonB_Cterm"/>
    <property type="match status" value="1"/>
</dbReference>
<gene>
    <name evidence="12" type="ORF">FRZ61_23590</name>
</gene>
<dbReference type="Pfam" id="PF03544">
    <property type="entry name" value="TonB_C"/>
    <property type="match status" value="1"/>
</dbReference>
<evidence type="ECO:0000313" key="13">
    <source>
        <dbReference type="Proteomes" id="UP000325797"/>
    </source>
</evidence>
<feature type="compositionally biased region" description="Pro residues" evidence="10">
    <location>
        <begin position="104"/>
        <end position="113"/>
    </location>
</feature>
<comment type="subcellular location">
    <subcellularLocation>
        <location evidence="1">Cell inner membrane</location>
        <topology evidence="1">Single-pass membrane protein</topology>
        <orientation evidence="1">Periplasmic side</orientation>
    </subcellularLocation>
</comment>
<evidence type="ECO:0000313" key="12">
    <source>
        <dbReference type="EMBL" id="QEX22428.1"/>
    </source>
</evidence>
<evidence type="ECO:0000256" key="9">
    <source>
        <dbReference type="ARBA" id="ARBA00023136"/>
    </source>
</evidence>
<evidence type="ECO:0000256" key="2">
    <source>
        <dbReference type="ARBA" id="ARBA00006555"/>
    </source>
</evidence>
<evidence type="ECO:0000256" key="7">
    <source>
        <dbReference type="ARBA" id="ARBA00022927"/>
    </source>
</evidence>
<dbReference type="GO" id="GO:0055085">
    <property type="term" value="P:transmembrane transport"/>
    <property type="evidence" value="ECO:0007669"/>
    <property type="project" value="InterPro"/>
</dbReference>
<feature type="compositionally biased region" description="Pro residues" evidence="10">
    <location>
        <begin position="169"/>
        <end position="183"/>
    </location>
</feature>
<dbReference type="SUPFAM" id="SSF74653">
    <property type="entry name" value="TolA/TonB C-terminal domain"/>
    <property type="match status" value="1"/>
</dbReference>
<dbReference type="InterPro" id="IPR006260">
    <property type="entry name" value="TonB/TolA_C"/>
</dbReference>
<sequence length="334" mass="36070">MNDTAATFDDLTPRLSPEWAVRSFHEERIPLSPPLPDRDLRWRWAVAIIAALLLHISVVTTLDDGFERSKSPLPEPVPVEIITEQPKPPPPPPEPKPVEKPPELPKPPEPQQPLPYRSSNGDLTDKPSGSSPQTPERSEQTQPAATAAATAAPEPQASTPKPSGAPALPSQPSPQATPVPPATPRETQEAMIAPPLPSKKPPTPPAEQGASVVTPQSETAARTTEQEDPHVGEGGSDKYLRDMKEQVLRNYFYPPTAEMFHVTGTVVYDITLDRSGTVRGVRIVQSAGSLLDRAGFDAIMRGSPYGPLPSYIKASGVVVTMEFGMPVVQQDENR</sequence>
<accession>A0A5J6MXL9</accession>
<protein>
    <recommendedName>
        <fullName evidence="11">TonB C-terminal domain-containing protein</fullName>
    </recommendedName>
</protein>
<dbReference type="InterPro" id="IPR037682">
    <property type="entry name" value="TonB_C"/>
</dbReference>
<evidence type="ECO:0000256" key="8">
    <source>
        <dbReference type="ARBA" id="ARBA00022989"/>
    </source>
</evidence>
<keyword evidence="7" id="KW-0653">Protein transport</keyword>
<dbReference type="GO" id="GO:0015031">
    <property type="term" value="P:protein transport"/>
    <property type="evidence" value="ECO:0007669"/>
    <property type="project" value="UniProtKB-KW"/>
</dbReference>
<evidence type="ECO:0000256" key="6">
    <source>
        <dbReference type="ARBA" id="ARBA00022692"/>
    </source>
</evidence>
<dbReference type="Gene3D" id="3.30.1150.10">
    <property type="match status" value="1"/>
</dbReference>
<dbReference type="PROSITE" id="PS52015">
    <property type="entry name" value="TONB_CTD"/>
    <property type="match status" value="1"/>
</dbReference>
<dbReference type="InterPro" id="IPR051045">
    <property type="entry name" value="TonB-dependent_transducer"/>
</dbReference>
<evidence type="ECO:0000256" key="3">
    <source>
        <dbReference type="ARBA" id="ARBA00022448"/>
    </source>
</evidence>
<reference evidence="12 13" key="1">
    <citation type="submission" date="2019-08" db="EMBL/GenBank/DDBJ databases">
        <title>Hyperibacter terrae gen. nov., sp. nov. and Hyperibacter viscosus sp. nov., two new members in the family Rhodospirillaceae isolated from the rhizosphere of Hypericum perforatum.</title>
        <authorList>
            <person name="Noviana Z."/>
        </authorList>
    </citation>
    <scope>NUCLEOTIDE SEQUENCE [LARGE SCALE GENOMIC DNA]</scope>
    <source>
        <strain evidence="12 13">R5959</strain>
    </source>
</reference>